<evidence type="ECO:0000313" key="8">
    <source>
        <dbReference type="EnsemblMetazoa" id="XP_003243391.1"/>
    </source>
</evidence>
<keyword evidence="9" id="KW-1185">Reference proteome</keyword>
<dbReference type="GO" id="GO:0016020">
    <property type="term" value="C:membrane"/>
    <property type="evidence" value="ECO:0007669"/>
    <property type="project" value="UniProtKB-SubCell"/>
</dbReference>
<dbReference type="PROSITE" id="PS50261">
    <property type="entry name" value="G_PROTEIN_RECEP_F2_4"/>
    <property type="match status" value="1"/>
</dbReference>
<reference evidence="8" key="2">
    <citation type="submission" date="2022-06" db="UniProtKB">
        <authorList>
            <consortium name="EnsemblMetazoa"/>
        </authorList>
    </citation>
    <scope>IDENTIFICATION</scope>
</reference>
<feature type="chain" id="PRO_5035794392" description="G-protein coupled receptors family 2 profile 2 domain-containing protein" evidence="6">
    <location>
        <begin position="27"/>
        <end position="567"/>
    </location>
</feature>
<dbReference type="OrthoDB" id="6134459at2759"/>
<dbReference type="InterPro" id="IPR052808">
    <property type="entry name" value="GPCR_Mth-like"/>
</dbReference>
<dbReference type="Gene3D" id="1.20.1070.10">
    <property type="entry name" value="Rhodopsin 7-helix transmembrane proteins"/>
    <property type="match status" value="1"/>
</dbReference>
<keyword evidence="3 5" id="KW-1133">Transmembrane helix</keyword>
<keyword evidence="2 5" id="KW-0812">Transmembrane</keyword>
<organism evidence="8 9">
    <name type="scientific">Acyrthosiphon pisum</name>
    <name type="common">Pea aphid</name>
    <dbReference type="NCBI Taxonomy" id="7029"/>
    <lineage>
        <taxon>Eukaryota</taxon>
        <taxon>Metazoa</taxon>
        <taxon>Ecdysozoa</taxon>
        <taxon>Arthropoda</taxon>
        <taxon>Hexapoda</taxon>
        <taxon>Insecta</taxon>
        <taxon>Pterygota</taxon>
        <taxon>Neoptera</taxon>
        <taxon>Paraneoptera</taxon>
        <taxon>Hemiptera</taxon>
        <taxon>Sternorrhyncha</taxon>
        <taxon>Aphidomorpha</taxon>
        <taxon>Aphidoidea</taxon>
        <taxon>Aphididae</taxon>
        <taxon>Macrosiphini</taxon>
        <taxon>Acyrthosiphon</taxon>
    </lineage>
</organism>
<evidence type="ECO:0000256" key="1">
    <source>
        <dbReference type="ARBA" id="ARBA00004141"/>
    </source>
</evidence>
<reference evidence="9" key="1">
    <citation type="submission" date="2010-06" db="EMBL/GenBank/DDBJ databases">
        <authorList>
            <person name="Jiang H."/>
            <person name="Abraham K."/>
            <person name="Ali S."/>
            <person name="Alsbrooks S.L."/>
            <person name="Anim B.N."/>
            <person name="Anosike U.S."/>
            <person name="Attaway T."/>
            <person name="Bandaranaike D.P."/>
            <person name="Battles P.K."/>
            <person name="Bell S.N."/>
            <person name="Bell A.V."/>
            <person name="Beltran B."/>
            <person name="Bickham C."/>
            <person name="Bustamante Y."/>
            <person name="Caleb T."/>
            <person name="Canada A."/>
            <person name="Cardenas V."/>
            <person name="Carter K."/>
            <person name="Chacko J."/>
            <person name="Chandrabose M.N."/>
            <person name="Chavez D."/>
            <person name="Chavez A."/>
            <person name="Chen L."/>
            <person name="Chu H.-S."/>
            <person name="Claassen K.J."/>
            <person name="Cockrell R."/>
            <person name="Collins M."/>
            <person name="Cooper J.A."/>
            <person name="Cree A."/>
            <person name="Curry S.M."/>
            <person name="Da Y."/>
            <person name="Dao M.D."/>
            <person name="Das B."/>
            <person name="Davila M.-L."/>
            <person name="Davy-Carroll L."/>
            <person name="Denson S."/>
            <person name="Dinh H."/>
            <person name="Ebong V.E."/>
            <person name="Edwards J.R."/>
            <person name="Egan A."/>
            <person name="El-Daye J."/>
            <person name="Escobedo L."/>
            <person name="Fernandez S."/>
            <person name="Fernando P.R."/>
            <person name="Flagg N."/>
            <person name="Forbes L.D."/>
            <person name="Fowler R.G."/>
            <person name="Fu Q."/>
            <person name="Gabisi R.A."/>
            <person name="Ganer J."/>
            <person name="Garbino Pronczuk A."/>
            <person name="Garcia R.M."/>
            <person name="Garner T."/>
            <person name="Garrett T.E."/>
            <person name="Gonzalez D.A."/>
            <person name="Hamid H."/>
            <person name="Hawkins E.S."/>
            <person name="Hirani K."/>
            <person name="Hogues M.E."/>
            <person name="Hollins B."/>
            <person name="Hsiao C.-H."/>
            <person name="Jabil R."/>
            <person name="James M.L."/>
            <person name="Jhangiani S.N."/>
            <person name="Johnson B."/>
            <person name="Johnson Q."/>
            <person name="Joshi V."/>
            <person name="Kalu J.B."/>
            <person name="Kam C."/>
            <person name="Kashfia A."/>
            <person name="Keebler J."/>
            <person name="Kisamo H."/>
            <person name="Kovar C.L."/>
            <person name="Lago L.A."/>
            <person name="Lai C.-Y."/>
            <person name="Laidlaw J."/>
            <person name="Lara F."/>
            <person name="Le T.-K."/>
            <person name="Lee S.L."/>
            <person name="Legall F.H."/>
            <person name="Lemon S.J."/>
            <person name="Lewis L.R."/>
            <person name="Li B."/>
            <person name="Liu Y."/>
            <person name="Liu Y.-S."/>
            <person name="Lopez J."/>
            <person name="Lozado R.J."/>
            <person name="Lu J."/>
            <person name="Madu R.C."/>
            <person name="Maheshwari M."/>
            <person name="Maheshwari R."/>
            <person name="Malloy K."/>
            <person name="Martinez E."/>
            <person name="Mathew T."/>
            <person name="Mercado I.C."/>
            <person name="Mercado C."/>
            <person name="Meyer B."/>
            <person name="Montgomery K."/>
            <person name="Morgan M.B."/>
            <person name="Munidasa M."/>
            <person name="Nazareth L.V."/>
            <person name="Nelson J."/>
            <person name="Ng B.M."/>
            <person name="Nguyen N.B."/>
            <person name="Nguyen P.Q."/>
            <person name="Nguyen T."/>
            <person name="Obregon M."/>
            <person name="Okwuonu G.O."/>
            <person name="Onwere C.G."/>
            <person name="Orozco G."/>
            <person name="Parra A."/>
            <person name="Patel S."/>
            <person name="Patil S."/>
            <person name="Perez A."/>
            <person name="Perez Y."/>
            <person name="Pham C."/>
            <person name="Primus E.L."/>
            <person name="Pu L.-L."/>
            <person name="Puazo M."/>
            <person name="Qin X."/>
            <person name="Quiroz J.B."/>
            <person name="Reese J."/>
            <person name="Richards S."/>
            <person name="Rives C.M."/>
            <person name="Robberts R."/>
            <person name="Ruiz S.J."/>
            <person name="Ruiz M.J."/>
            <person name="Santibanez J."/>
            <person name="Schneider B.W."/>
            <person name="Sisson I."/>
            <person name="Smith M."/>
            <person name="Sodergren E."/>
            <person name="Song X.-Z."/>
            <person name="Song B.B."/>
            <person name="Summersgill H."/>
            <person name="Thelus R."/>
            <person name="Thornton R.D."/>
            <person name="Trejos Z.Y."/>
            <person name="Usmani K."/>
            <person name="Vattathil S."/>
            <person name="Villasana D."/>
            <person name="Walker D.L."/>
            <person name="Wang S."/>
            <person name="Wang K."/>
            <person name="White C.S."/>
            <person name="Williams A.C."/>
            <person name="Williamson J."/>
            <person name="Wilson K."/>
            <person name="Woghiren I.O."/>
            <person name="Woodworth J.R."/>
            <person name="Worley K.C."/>
            <person name="Wright R.A."/>
            <person name="Wu W."/>
            <person name="Young L."/>
            <person name="Zhang L."/>
            <person name="Zhang J."/>
            <person name="Zhu Y."/>
            <person name="Muzny D.M."/>
            <person name="Weinstock G."/>
            <person name="Gibbs R.A."/>
        </authorList>
    </citation>
    <scope>NUCLEOTIDE SEQUENCE [LARGE SCALE GENOMIC DNA]</scope>
    <source>
        <strain evidence="9">LSR1</strain>
    </source>
</reference>
<feature type="transmembrane region" description="Helical" evidence="5">
    <location>
        <begin position="517"/>
        <end position="536"/>
    </location>
</feature>
<evidence type="ECO:0000256" key="5">
    <source>
        <dbReference type="SAM" id="Phobius"/>
    </source>
</evidence>
<evidence type="ECO:0000256" key="2">
    <source>
        <dbReference type="ARBA" id="ARBA00022692"/>
    </source>
</evidence>
<dbReference type="PANTHER" id="PTHR46953:SF1">
    <property type="entry name" value="G-PROTEIN COUPLED RECEPTOR MTH-LIKE 1-RELATED"/>
    <property type="match status" value="1"/>
</dbReference>
<feature type="transmembrane region" description="Helical" evidence="5">
    <location>
        <begin position="309"/>
        <end position="330"/>
    </location>
</feature>
<feature type="transmembrane region" description="Helical" evidence="5">
    <location>
        <begin position="492"/>
        <end position="511"/>
    </location>
</feature>
<dbReference type="GeneID" id="100571447"/>
<dbReference type="InterPro" id="IPR017981">
    <property type="entry name" value="GPCR_2-like_7TM"/>
</dbReference>
<dbReference type="SUPFAM" id="SSF81321">
    <property type="entry name" value="Family A G protein-coupled receptor-like"/>
    <property type="match status" value="1"/>
</dbReference>
<protein>
    <recommendedName>
        <fullName evidence="7">G-protein coupled receptors family 2 profile 2 domain-containing protein</fullName>
    </recommendedName>
</protein>
<dbReference type="GO" id="GO:0004888">
    <property type="term" value="F:transmembrane signaling receptor activity"/>
    <property type="evidence" value="ECO:0007669"/>
    <property type="project" value="InterPro"/>
</dbReference>
<dbReference type="GO" id="GO:0007166">
    <property type="term" value="P:cell surface receptor signaling pathway"/>
    <property type="evidence" value="ECO:0007669"/>
    <property type="project" value="InterPro"/>
</dbReference>
<feature type="transmembrane region" description="Helical" evidence="5">
    <location>
        <begin position="342"/>
        <end position="364"/>
    </location>
</feature>
<evidence type="ECO:0000259" key="7">
    <source>
        <dbReference type="PROSITE" id="PS50261"/>
    </source>
</evidence>
<feature type="signal peptide" evidence="6">
    <location>
        <begin position="1"/>
        <end position="26"/>
    </location>
</feature>
<feature type="transmembrane region" description="Helical" evidence="5">
    <location>
        <begin position="435"/>
        <end position="460"/>
    </location>
</feature>
<dbReference type="KEGG" id="api:100571447"/>
<dbReference type="EnsemblMetazoa" id="XM_003243343.4">
    <property type="protein sequence ID" value="XP_003243391.1"/>
    <property type="gene ID" value="LOC100571447"/>
</dbReference>
<evidence type="ECO:0000256" key="6">
    <source>
        <dbReference type="SAM" id="SignalP"/>
    </source>
</evidence>
<dbReference type="RefSeq" id="XP_003243391.1">
    <property type="nucleotide sequence ID" value="XM_003243343.3"/>
</dbReference>
<feature type="domain" description="G-protein coupled receptors family 2 profile 2" evidence="7">
    <location>
        <begin position="272"/>
        <end position="538"/>
    </location>
</feature>
<sequence length="567" mass="65007">MITVLSRYTATVAVLVVAIGSRVASSMDNIVPGQKCCPVDRLYDPEVRSCRLSGTDVDEYRQRLLNRLDRGFRVEANVSFNMTYYPLSYCNTTEVLVDVPAEEVRGLMEAHPSPIDLSRDYCFDLTPSDELVARTCRPRDQYCGRPGYTCVNKCCSAGYFRRYVDDPMGYLECKNSEMPFTLSVYETDAGGSPAGRSNNTVLPYWDGQVSHKSQTIESSFMLTTDGNLHLINEGDEWIVPNTEYCLEYYAGDGPPEAANLLVFVYSNAKRPVNYIFWVTYLPSVVCLALTLIVYATLPYLRNAHGHYVMFYMACQLVDFVCIMINLSVYIDIKSPLCIRFGYFFLFAILTTCCWLNVICFDIYWMLRYNNSTNRNTSKSVRAIMYHIYCWGFSSICVSTGYLFQHSQNETLRGLAPDIGTHDCDFYKYYSYGTIIFLWIPLCGMLTANLILFLLTAILCSRIKSELNKFRRTDSKTEIFLVYKERFVMSIKLFLVFGIPLFFTMLCALFRIEGIIKTIITRIDFSQGVFIFIIFVAKRKVIMDLLKKFRRSTVHSDVTQSNTISRSS</sequence>
<evidence type="ECO:0000256" key="3">
    <source>
        <dbReference type="ARBA" id="ARBA00022989"/>
    </source>
</evidence>
<dbReference type="PANTHER" id="PTHR46953">
    <property type="entry name" value="G-PROTEIN COUPLED RECEPTOR MTH-LIKE 1-RELATED"/>
    <property type="match status" value="1"/>
</dbReference>
<name>A0A8R2AG68_ACYPI</name>
<dbReference type="CDD" id="cd15039">
    <property type="entry name" value="7tmB3_Methuselah-like"/>
    <property type="match status" value="1"/>
</dbReference>
<dbReference type="AlphaFoldDB" id="A0A8R2AG68"/>
<proteinExistence type="predicted"/>
<evidence type="ECO:0000256" key="4">
    <source>
        <dbReference type="ARBA" id="ARBA00023136"/>
    </source>
</evidence>
<dbReference type="Proteomes" id="UP000007819">
    <property type="component" value="Chromosome A1"/>
</dbReference>
<keyword evidence="6" id="KW-0732">Signal</keyword>
<keyword evidence="4 5" id="KW-0472">Membrane</keyword>
<evidence type="ECO:0000313" key="9">
    <source>
        <dbReference type="Proteomes" id="UP000007819"/>
    </source>
</evidence>
<accession>A0A8R2AG68</accession>
<comment type="subcellular location">
    <subcellularLocation>
        <location evidence="1">Membrane</location>
        <topology evidence="1">Multi-pass membrane protein</topology>
    </subcellularLocation>
</comment>
<feature type="transmembrane region" description="Helical" evidence="5">
    <location>
        <begin position="274"/>
        <end position="297"/>
    </location>
</feature>